<comment type="caution">
    <text evidence="1">The sequence shown here is derived from an EMBL/GenBank/DDBJ whole genome shotgun (WGS) entry which is preliminary data.</text>
</comment>
<name>A0ABQ9X041_9EUKA</name>
<accession>A0ABQ9X041</accession>
<sequence length="303" mass="34770">MEDSADTIEGRLLTDRKGDWGGGVVSKWMVLRNLVGLNDGQPMPTFFVFFNMLPLHSWILRIEVNITTAAMAMVRNVIERCSHHHRLTLIKAALIPQIVITLNPQSHSFVDAVDIHTCLMRTITCSLWLTTPSVLASLTVKDGSEQQAVHETVLTQVLIPSEKYIRHLCVNRFSILDGKQSRSFLDLLARLLEICPYYQPTMDVVLHMPVFFTIPSSLTFFDHNLSIWTFLIGMNNTQLEWNEQGGKVRQMWKTMHRMLRMEGFEDGKEAKLQNDRNATDGRWIVYSSIGWNNKLGMNVPKLW</sequence>
<dbReference type="Proteomes" id="UP001281761">
    <property type="component" value="Unassembled WGS sequence"/>
</dbReference>
<dbReference type="EMBL" id="JARBJD010000278">
    <property type="protein sequence ID" value="KAK2944943.1"/>
    <property type="molecule type" value="Genomic_DNA"/>
</dbReference>
<proteinExistence type="predicted"/>
<evidence type="ECO:0000313" key="1">
    <source>
        <dbReference type="EMBL" id="KAK2944943.1"/>
    </source>
</evidence>
<organism evidence="1 2">
    <name type="scientific">Blattamonas nauphoetae</name>
    <dbReference type="NCBI Taxonomy" id="2049346"/>
    <lineage>
        <taxon>Eukaryota</taxon>
        <taxon>Metamonada</taxon>
        <taxon>Preaxostyla</taxon>
        <taxon>Oxymonadida</taxon>
        <taxon>Blattamonas</taxon>
    </lineage>
</organism>
<gene>
    <name evidence="1" type="ORF">BLNAU_20119</name>
</gene>
<protein>
    <submittedName>
        <fullName evidence="1">Uncharacterized protein</fullName>
    </submittedName>
</protein>
<reference evidence="1 2" key="1">
    <citation type="journal article" date="2022" name="bioRxiv">
        <title>Genomics of Preaxostyla Flagellates Illuminates Evolutionary Transitions and the Path Towards Mitochondrial Loss.</title>
        <authorList>
            <person name="Novak L.V.F."/>
            <person name="Treitli S.C."/>
            <person name="Pyrih J."/>
            <person name="Halakuc P."/>
            <person name="Pipaliya S.V."/>
            <person name="Vacek V."/>
            <person name="Brzon O."/>
            <person name="Soukal P."/>
            <person name="Eme L."/>
            <person name="Dacks J.B."/>
            <person name="Karnkowska A."/>
            <person name="Elias M."/>
            <person name="Hampl V."/>
        </authorList>
    </citation>
    <scope>NUCLEOTIDE SEQUENCE [LARGE SCALE GENOMIC DNA]</scope>
    <source>
        <strain evidence="1">NAU3</strain>
        <tissue evidence="1">Gut</tissue>
    </source>
</reference>
<keyword evidence="2" id="KW-1185">Reference proteome</keyword>
<evidence type="ECO:0000313" key="2">
    <source>
        <dbReference type="Proteomes" id="UP001281761"/>
    </source>
</evidence>